<dbReference type="EMBL" id="BMAC01001125">
    <property type="protein sequence ID" value="GFQ05819.1"/>
    <property type="molecule type" value="Genomic_DNA"/>
</dbReference>
<sequence length="130" mass="14835">MSLRLLGQNVQFKLRKGSNRSARLNKRANVSENVVILGLECQNVKEKRVSSDKFLLKRVTHSTTRAIMIWSVEKAKVVISDERKVAKDGELCMSKSEVKICKLVGRGRGNKWMKIVILQLKDGVKIKNWL</sequence>
<evidence type="ECO:0000313" key="1">
    <source>
        <dbReference type="EMBL" id="GFQ05819.1"/>
    </source>
</evidence>
<protein>
    <submittedName>
        <fullName evidence="1">Uncharacterized protein</fullName>
    </submittedName>
</protein>
<reference evidence="1" key="1">
    <citation type="submission" date="2020-07" db="EMBL/GenBank/DDBJ databases">
        <title>Ethylene signaling mediates host invasion by parasitic plants.</title>
        <authorList>
            <person name="Yoshida S."/>
        </authorList>
    </citation>
    <scope>NUCLEOTIDE SEQUENCE</scope>
    <source>
        <strain evidence="1">Okayama</strain>
    </source>
</reference>
<accession>A0A830D7Q8</accession>
<gene>
    <name evidence="1" type="ORF">PHJA_002726000</name>
</gene>
<proteinExistence type="predicted"/>
<dbReference type="AlphaFoldDB" id="A0A830D7Q8"/>
<dbReference type="Proteomes" id="UP000653305">
    <property type="component" value="Unassembled WGS sequence"/>
</dbReference>
<name>A0A830D7Q8_9LAMI</name>
<evidence type="ECO:0000313" key="2">
    <source>
        <dbReference type="Proteomes" id="UP000653305"/>
    </source>
</evidence>
<keyword evidence="2" id="KW-1185">Reference proteome</keyword>
<comment type="caution">
    <text evidence="1">The sequence shown here is derived from an EMBL/GenBank/DDBJ whole genome shotgun (WGS) entry which is preliminary data.</text>
</comment>
<organism evidence="1 2">
    <name type="scientific">Phtheirospermum japonicum</name>
    <dbReference type="NCBI Taxonomy" id="374723"/>
    <lineage>
        <taxon>Eukaryota</taxon>
        <taxon>Viridiplantae</taxon>
        <taxon>Streptophyta</taxon>
        <taxon>Embryophyta</taxon>
        <taxon>Tracheophyta</taxon>
        <taxon>Spermatophyta</taxon>
        <taxon>Magnoliopsida</taxon>
        <taxon>eudicotyledons</taxon>
        <taxon>Gunneridae</taxon>
        <taxon>Pentapetalae</taxon>
        <taxon>asterids</taxon>
        <taxon>lamiids</taxon>
        <taxon>Lamiales</taxon>
        <taxon>Orobanchaceae</taxon>
        <taxon>Orobanchaceae incertae sedis</taxon>
        <taxon>Phtheirospermum</taxon>
    </lineage>
</organism>